<reference evidence="1 2" key="1">
    <citation type="submission" date="2018-06" db="EMBL/GenBank/DDBJ databases">
        <title>Comparative genomics reveals the genomic features of Rhizophagus irregularis, R. cerebriforme, R. diaphanum and Gigaspora rosea, and their symbiotic lifestyle signature.</title>
        <authorList>
            <person name="Morin E."/>
            <person name="San Clemente H."/>
            <person name="Chen E.C.H."/>
            <person name="De La Providencia I."/>
            <person name="Hainaut M."/>
            <person name="Kuo A."/>
            <person name="Kohler A."/>
            <person name="Murat C."/>
            <person name="Tang N."/>
            <person name="Roy S."/>
            <person name="Loubradou J."/>
            <person name="Henrissat B."/>
            <person name="Grigoriev I.V."/>
            <person name="Corradi N."/>
            <person name="Roux C."/>
            <person name="Martin F.M."/>
        </authorList>
    </citation>
    <scope>NUCLEOTIDE SEQUENCE [LARGE SCALE GENOMIC DNA]</scope>
    <source>
        <strain evidence="1 2">DAOM 227022</strain>
    </source>
</reference>
<gene>
    <name evidence="1" type="ORF">C1645_870833</name>
</gene>
<accession>A0A397TN02</accession>
<dbReference type="EMBL" id="QKYT01000018">
    <property type="protein sequence ID" value="RIA98296.1"/>
    <property type="molecule type" value="Genomic_DNA"/>
</dbReference>
<sequence>MSISYGVTDDYGPKASFQMSAIEDGNSHGYCTEASAGIKCGPYSTSAEAKLGSSLYKYSDNVGDIKFLSSKIGVKAGADPTDGLKAKFEARMDLVD</sequence>
<proteinExistence type="predicted"/>
<evidence type="ECO:0000313" key="2">
    <source>
        <dbReference type="Proteomes" id="UP000265703"/>
    </source>
</evidence>
<name>A0A397TN02_9GLOM</name>
<keyword evidence="2" id="KW-1185">Reference proteome</keyword>
<evidence type="ECO:0000313" key="1">
    <source>
        <dbReference type="EMBL" id="RIA98296.1"/>
    </source>
</evidence>
<dbReference type="OrthoDB" id="2333662at2759"/>
<comment type="caution">
    <text evidence="1">The sequence shown here is derived from an EMBL/GenBank/DDBJ whole genome shotgun (WGS) entry which is preliminary data.</text>
</comment>
<protein>
    <submittedName>
        <fullName evidence="1">Uncharacterized protein</fullName>
    </submittedName>
</protein>
<dbReference type="AlphaFoldDB" id="A0A397TN02"/>
<feature type="non-terminal residue" evidence="1">
    <location>
        <position position="96"/>
    </location>
</feature>
<dbReference type="Proteomes" id="UP000265703">
    <property type="component" value="Unassembled WGS sequence"/>
</dbReference>
<organism evidence="1 2">
    <name type="scientific">Glomus cerebriforme</name>
    <dbReference type="NCBI Taxonomy" id="658196"/>
    <lineage>
        <taxon>Eukaryota</taxon>
        <taxon>Fungi</taxon>
        <taxon>Fungi incertae sedis</taxon>
        <taxon>Mucoromycota</taxon>
        <taxon>Glomeromycotina</taxon>
        <taxon>Glomeromycetes</taxon>
        <taxon>Glomerales</taxon>
        <taxon>Glomeraceae</taxon>
        <taxon>Glomus</taxon>
    </lineage>
</organism>